<feature type="domain" description="Xylose isomerase-like TIM barrel" evidence="2">
    <location>
        <begin position="5"/>
        <end position="233"/>
    </location>
</feature>
<proteinExistence type="predicted"/>
<keyword evidence="4" id="KW-1185">Reference proteome</keyword>
<dbReference type="SUPFAM" id="SSF51658">
    <property type="entry name" value="Xylose isomerase-like"/>
    <property type="match status" value="1"/>
</dbReference>
<dbReference type="GO" id="GO:0016853">
    <property type="term" value="F:isomerase activity"/>
    <property type="evidence" value="ECO:0007669"/>
    <property type="project" value="UniProtKB-KW"/>
</dbReference>
<dbReference type="Gene3D" id="3.20.20.150">
    <property type="entry name" value="Divalent-metal-dependent TIM barrel enzymes"/>
    <property type="match status" value="1"/>
</dbReference>
<reference evidence="3 4" key="1">
    <citation type="submission" date="2024-09" db="EMBL/GenBank/DDBJ databases">
        <title>Nodulacao em especies de Leguminosae Basais da Amazonia e Caracterizacao dos Rizobios e Bacterias Associadas aos Nodulos.</title>
        <authorList>
            <person name="Jambeiro I.C.A."/>
            <person name="Lopes I.S."/>
            <person name="Aguiar E.R.G.R."/>
            <person name="Santos A.F.J."/>
            <person name="Dos Santos J.M.F."/>
            <person name="Gross E."/>
        </authorList>
    </citation>
    <scope>NUCLEOTIDE SEQUENCE [LARGE SCALE GENOMIC DNA]</scope>
    <source>
        <strain evidence="3 4">BRUESC1165</strain>
    </source>
</reference>
<evidence type="ECO:0000256" key="1">
    <source>
        <dbReference type="ARBA" id="ARBA00023235"/>
    </source>
</evidence>
<protein>
    <submittedName>
        <fullName evidence="3">Sugar phosphate isomerase/epimerase family protein</fullName>
    </submittedName>
</protein>
<dbReference type="InterPro" id="IPR050417">
    <property type="entry name" value="Sugar_Epim/Isomerase"/>
</dbReference>
<evidence type="ECO:0000313" key="3">
    <source>
        <dbReference type="EMBL" id="MFC1458024.1"/>
    </source>
</evidence>
<accession>A0ABV6Y9S5</accession>
<dbReference type="EMBL" id="JBHOMY010000040">
    <property type="protein sequence ID" value="MFC1458024.1"/>
    <property type="molecule type" value="Genomic_DNA"/>
</dbReference>
<sequence length="261" mass="28414">MAAERAAACGFGHLVIPLRNHEMIEPAAIAQICETNGIRPVTTSPLQADNDISSTNSEIRERGVKRHLAALVMARDMGANRMGGIVYSAFGKASRAPTEDNFKAAAEGLYRVADEAQKHGMVLTLEVVNRYESNLVNTAADAVRLIKMIGLDNVKVHFDTFHMNIEEDSMLGALETALPYLGYFEIDQNHRGLLSRGTIDFSPLLRRLKAADYDQLVGVEAFSSAISHPEIAAGVAGWRPLFSHGDEVAEEARSVFEASGF</sequence>
<evidence type="ECO:0000259" key="2">
    <source>
        <dbReference type="Pfam" id="PF01261"/>
    </source>
</evidence>
<organism evidence="3 4">
    <name type="scientific">Microvirga arabica</name>
    <dbReference type="NCBI Taxonomy" id="1128671"/>
    <lineage>
        <taxon>Bacteria</taxon>
        <taxon>Pseudomonadati</taxon>
        <taxon>Pseudomonadota</taxon>
        <taxon>Alphaproteobacteria</taxon>
        <taxon>Hyphomicrobiales</taxon>
        <taxon>Methylobacteriaceae</taxon>
        <taxon>Microvirga</taxon>
    </lineage>
</organism>
<dbReference type="Proteomes" id="UP001593940">
    <property type="component" value="Unassembled WGS sequence"/>
</dbReference>
<keyword evidence="1 3" id="KW-0413">Isomerase</keyword>
<name>A0ABV6Y9S5_9HYPH</name>
<dbReference type="Pfam" id="PF01261">
    <property type="entry name" value="AP_endonuc_2"/>
    <property type="match status" value="1"/>
</dbReference>
<evidence type="ECO:0000313" key="4">
    <source>
        <dbReference type="Proteomes" id="UP001593940"/>
    </source>
</evidence>
<gene>
    <name evidence="3" type="ORF">ACETIH_15170</name>
</gene>
<dbReference type="PANTHER" id="PTHR43489">
    <property type="entry name" value="ISOMERASE"/>
    <property type="match status" value="1"/>
</dbReference>
<dbReference type="InterPro" id="IPR013022">
    <property type="entry name" value="Xyl_isomerase-like_TIM-brl"/>
</dbReference>
<comment type="caution">
    <text evidence="3">The sequence shown here is derived from an EMBL/GenBank/DDBJ whole genome shotgun (WGS) entry which is preliminary data.</text>
</comment>
<dbReference type="PANTHER" id="PTHR43489:SF7">
    <property type="entry name" value="3-DEHYDRO-D-GULOSIDE 4-EPIMERASE-RELATED"/>
    <property type="match status" value="1"/>
</dbReference>
<dbReference type="InterPro" id="IPR036237">
    <property type="entry name" value="Xyl_isomerase-like_sf"/>
</dbReference>
<dbReference type="RefSeq" id="WP_377030129.1">
    <property type="nucleotide sequence ID" value="NZ_JBHOMY010000040.1"/>
</dbReference>